<dbReference type="PANTHER" id="PTHR42756">
    <property type="entry name" value="TRANSCRIPTIONAL REGULATOR, MARR"/>
    <property type="match status" value="1"/>
</dbReference>
<evidence type="ECO:0000313" key="5">
    <source>
        <dbReference type="EMBL" id="CAD2073770.1"/>
    </source>
</evidence>
<proteinExistence type="predicted"/>
<dbReference type="CDD" id="cd00090">
    <property type="entry name" value="HTH_ARSR"/>
    <property type="match status" value="1"/>
</dbReference>
<organism evidence="5 6">
    <name type="scientific">Jeotgalicoccus meleagridis</name>
    <dbReference type="NCBI Taxonomy" id="2759181"/>
    <lineage>
        <taxon>Bacteria</taxon>
        <taxon>Bacillati</taxon>
        <taxon>Bacillota</taxon>
        <taxon>Bacilli</taxon>
        <taxon>Bacillales</taxon>
        <taxon>Staphylococcaceae</taxon>
        <taxon>Jeotgalicoccus</taxon>
    </lineage>
</organism>
<accession>A0A6V7R8G4</accession>
<comment type="caution">
    <text evidence="5">The sequence shown here is derived from an EMBL/GenBank/DDBJ whole genome shotgun (WGS) entry which is preliminary data.</text>
</comment>
<keyword evidence="3" id="KW-0804">Transcription</keyword>
<dbReference type="SUPFAM" id="SSF46785">
    <property type="entry name" value="Winged helix' DNA-binding domain"/>
    <property type="match status" value="1"/>
</dbReference>
<dbReference type="AlphaFoldDB" id="A0A6V7R8G4"/>
<evidence type="ECO:0000259" key="4">
    <source>
        <dbReference type="PROSITE" id="PS50995"/>
    </source>
</evidence>
<evidence type="ECO:0000256" key="2">
    <source>
        <dbReference type="ARBA" id="ARBA00023125"/>
    </source>
</evidence>
<name>A0A6V7R8G4_9STAP</name>
<dbReference type="Pfam" id="PF01047">
    <property type="entry name" value="MarR"/>
    <property type="match status" value="1"/>
</dbReference>
<evidence type="ECO:0000313" key="6">
    <source>
        <dbReference type="Proteomes" id="UP000589351"/>
    </source>
</evidence>
<dbReference type="GO" id="GO:0003700">
    <property type="term" value="F:DNA-binding transcription factor activity"/>
    <property type="evidence" value="ECO:0007669"/>
    <property type="project" value="InterPro"/>
</dbReference>
<dbReference type="Proteomes" id="UP000589351">
    <property type="component" value="Unassembled WGS sequence"/>
</dbReference>
<dbReference type="EMBL" id="CAJEWD010000004">
    <property type="protein sequence ID" value="CAD2073770.1"/>
    <property type="molecule type" value="Genomic_DNA"/>
</dbReference>
<dbReference type="PROSITE" id="PS50995">
    <property type="entry name" value="HTH_MARR_2"/>
    <property type="match status" value="1"/>
</dbReference>
<evidence type="ECO:0000256" key="1">
    <source>
        <dbReference type="ARBA" id="ARBA00023015"/>
    </source>
</evidence>
<reference evidence="5 6" key="1">
    <citation type="submission" date="2020-07" db="EMBL/GenBank/DDBJ databases">
        <authorList>
            <person name="Criscuolo A."/>
        </authorList>
    </citation>
    <scope>NUCLEOTIDE SEQUENCE [LARGE SCALE GENOMIC DNA]</scope>
    <source>
        <strain evidence="5">CIP111649</strain>
    </source>
</reference>
<keyword evidence="6" id="KW-1185">Reference proteome</keyword>
<evidence type="ECO:0000256" key="3">
    <source>
        <dbReference type="ARBA" id="ARBA00023163"/>
    </source>
</evidence>
<protein>
    <submittedName>
        <fullName evidence="5">MarR family protein</fullName>
    </submittedName>
</protein>
<dbReference type="InterPro" id="IPR036390">
    <property type="entry name" value="WH_DNA-bd_sf"/>
</dbReference>
<dbReference type="InterPro" id="IPR000835">
    <property type="entry name" value="HTH_MarR-typ"/>
</dbReference>
<dbReference type="InterPro" id="IPR011991">
    <property type="entry name" value="ArsR-like_HTH"/>
</dbReference>
<dbReference type="PANTHER" id="PTHR42756:SF1">
    <property type="entry name" value="TRANSCRIPTIONAL REPRESSOR OF EMRAB OPERON"/>
    <property type="match status" value="1"/>
</dbReference>
<dbReference type="RefSeq" id="WP_185125103.1">
    <property type="nucleotide sequence ID" value="NZ_CAJEWD010000004.1"/>
</dbReference>
<keyword evidence="2" id="KW-0238">DNA-binding</keyword>
<gene>
    <name evidence="5" type="ORF">JEODO184_00555</name>
</gene>
<feature type="domain" description="HTH marR-type" evidence="4">
    <location>
        <begin position="1"/>
        <end position="142"/>
    </location>
</feature>
<dbReference type="Gene3D" id="1.10.10.10">
    <property type="entry name" value="Winged helix-like DNA-binding domain superfamily/Winged helix DNA-binding domain"/>
    <property type="match status" value="1"/>
</dbReference>
<dbReference type="InterPro" id="IPR036388">
    <property type="entry name" value="WH-like_DNA-bd_sf"/>
</dbReference>
<dbReference type="SMART" id="SM00347">
    <property type="entry name" value="HTH_MARR"/>
    <property type="match status" value="1"/>
</dbReference>
<dbReference type="GO" id="GO:0003677">
    <property type="term" value="F:DNA binding"/>
    <property type="evidence" value="ECO:0007669"/>
    <property type="project" value="UniProtKB-KW"/>
</dbReference>
<keyword evidence="1" id="KW-0805">Transcription regulation</keyword>
<sequence length="156" mass="17536">MHDNRDTINSLMAVFGYGYAHVFSDVTESVRQMHISKEQLSILEYLHINGSATPTELSEKLKVQKSSIAHALRKLTTKKLVKSSQNVESKDRRSKLISLTDSANQVIEEILMHLHTTIGHKIENLSVEEQKKLTEASQIIIKTFNMDGGLFNETGA</sequence>